<accession>A0AAD7INQ7</accession>
<evidence type="ECO:0000256" key="2">
    <source>
        <dbReference type="SAM" id="Phobius"/>
    </source>
</evidence>
<keyword evidence="4" id="KW-1185">Reference proteome</keyword>
<organism evidence="3 4">
    <name type="scientific">Mycena metata</name>
    <dbReference type="NCBI Taxonomy" id="1033252"/>
    <lineage>
        <taxon>Eukaryota</taxon>
        <taxon>Fungi</taxon>
        <taxon>Dikarya</taxon>
        <taxon>Basidiomycota</taxon>
        <taxon>Agaricomycotina</taxon>
        <taxon>Agaricomycetes</taxon>
        <taxon>Agaricomycetidae</taxon>
        <taxon>Agaricales</taxon>
        <taxon>Marasmiineae</taxon>
        <taxon>Mycenaceae</taxon>
        <taxon>Mycena</taxon>
    </lineage>
</organism>
<dbReference type="EMBL" id="JARKIB010000077">
    <property type="protein sequence ID" value="KAJ7747270.1"/>
    <property type="molecule type" value="Genomic_DNA"/>
</dbReference>
<sequence length="446" mass="46112">MASYNLTIEDGSPLIIYSPSGAWVDATSTDTAGLPYSGNSFHSTTAQGATATLNFNGTGIEWYGGFQPSYGTYTLAVDGQTVASGTATNTGVEIRQLLGSALGLANGPHTAVLTSTGVGIDLDFVNLITQVGGVGSTTTSTVFDDASSSITYAGDWVTATANTDAYANNTLHYSQSVGAAASLSFSGNGVAVYGTVAPDHANVQVSIDGKTTMVKTQLSSIAAQHAQTLLYYANDLDASQHMLIITNPGQQTGTGPFIDLDSITVYSASSQANAAGDAAPVPSAFSNQGSGPGQPNAAAKSGHLSTGAMVGIVLVVLFAILGLLALVVFLFLRRRRRTQRAVMEPKTPLDAELPLQGPNMRYTTPISPLQPMPTFSGLVSRPRMSAHSIAPSYYAGNNPSRTSVDSTTPMVPKVPTLSMPKVPSRAQQGVMRPNRPPSLDLGRAGG</sequence>
<evidence type="ECO:0000313" key="4">
    <source>
        <dbReference type="Proteomes" id="UP001215598"/>
    </source>
</evidence>
<name>A0AAD7INQ7_9AGAR</name>
<evidence type="ECO:0000313" key="3">
    <source>
        <dbReference type="EMBL" id="KAJ7747270.1"/>
    </source>
</evidence>
<feature type="region of interest" description="Disordered" evidence="1">
    <location>
        <begin position="277"/>
        <end position="301"/>
    </location>
</feature>
<feature type="transmembrane region" description="Helical" evidence="2">
    <location>
        <begin position="308"/>
        <end position="332"/>
    </location>
</feature>
<proteinExistence type="predicted"/>
<dbReference type="AlphaFoldDB" id="A0AAD7INQ7"/>
<dbReference type="Gene3D" id="2.60.120.260">
    <property type="entry name" value="Galactose-binding domain-like"/>
    <property type="match status" value="2"/>
</dbReference>
<gene>
    <name evidence="3" type="ORF">B0H16DRAFT_926842</name>
</gene>
<evidence type="ECO:0000256" key="1">
    <source>
        <dbReference type="SAM" id="MobiDB-lite"/>
    </source>
</evidence>
<feature type="region of interest" description="Disordered" evidence="1">
    <location>
        <begin position="395"/>
        <end position="446"/>
    </location>
</feature>
<protein>
    <recommendedName>
        <fullName evidence="5">Transmembrane protein</fullName>
    </recommendedName>
</protein>
<keyword evidence="2" id="KW-0472">Membrane</keyword>
<evidence type="ECO:0008006" key="5">
    <source>
        <dbReference type="Google" id="ProtNLM"/>
    </source>
</evidence>
<keyword evidence="2" id="KW-1133">Transmembrane helix</keyword>
<comment type="caution">
    <text evidence="3">The sequence shown here is derived from an EMBL/GenBank/DDBJ whole genome shotgun (WGS) entry which is preliminary data.</text>
</comment>
<dbReference type="Proteomes" id="UP001215598">
    <property type="component" value="Unassembled WGS sequence"/>
</dbReference>
<reference evidence="3" key="1">
    <citation type="submission" date="2023-03" db="EMBL/GenBank/DDBJ databases">
        <title>Massive genome expansion in bonnet fungi (Mycena s.s.) driven by repeated elements and novel gene families across ecological guilds.</title>
        <authorList>
            <consortium name="Lawrence Berkeley National Laboratory"/>
            <person name="Harder C.B."/>
            <person name="Miyauchi S."/>
            <person name="Viragh M."/>
            <person name="Kuo A."/>
            <person name="Thoen E."/>
            <person name="Andreopoulos B."/>
            <person name="Lu D."/>
            <person name="Skrede I."/>
            <person name="Drula E."/>
            <person name="Henrissat B."/>
            <person name="Morin E."/>
            <person name="Kohler A."/>
            <person name="Barry K."/>
            <person name="LaButti K."/>
            <person name="Morin E."/>
            <person name="Salamov A."/>
            <person name="Lipzen A."/>
            <person name="Mereny Z."/>
            <person name="Hegedus B."/>
            <person name="Baldrian P."/>
            <person name="Stursova M."/>
            <person name="Weitz H."/>
            <person name="Taylor A."/>
            <person name="Grigoriev I.V."/>
            <person name="Nagy L.G."/>
            <person name="Martin F."/>
            <person name="Kauserud H."/>
        </authorList>
    </citation>
    <scope>NUCLEOTIDE SEQUENCE</scope>
    <source>
        <strain evidence="3">CBHHK182m</strain>
    </source>
</reference>
<feature type="compositionally biased region" description="Polar residues" evidence="1">
    <location>
        <begin position="395"/>
        <end position="409"/>
    </location>
</feature>
<keyword evidence="2" id="KW-0812">Transmembrane</keyword>